<evidence type="ECO:0000256" key="7">
    <source>
        <dbReference type="ARBA" id="ARBA00022801"/>
    </source>
</evidence>
<dbReference type="InterPro" id="IPR005320">
    <property type="entry name" value="Peptidase_S51"/>
</dbReference>
<dbReference type="Pfam" id="PF03575">
    <property type="entry name" value="Peptidase_S51"/>
    <property type="match status" value="1"/>
</dbReference>
<evidence type="ECO:0000256" key="6">
    <source>
        <dbReference type="ARBA" id="ARBA00022670"/>
    </source>
</evidence>
<reference evidence="10" key="1">
    <citation type="submission" date="2021-01" db="EMBL/GenBank/DDBJ databases">
        <title>Modified the classification status of verrucomicrobia.</title>
        <authorList>
            <person name="Feng X."/>
        </authorList>
    </citation>
    <scope>NUCLEOTIDE SEQUENCE</scope>
    <source>
        <strain evidence="10">KCTC 13126</strain>
    </source>
</reference>
<dbReference type="SUPFAM" id="SSF52317">
    <property type="entry name" value="Class I glutamine amidotransferase-like"/>
    <property type="match status" value="1"/>
</dbReference>
<comment type="catalytic activity">
    <reaction evidence="1">
        <text>[L-4-(L-arginin-2-N-yl)aspartate](n) + H2O = [L-4-(L-arginin-2-N-yl)aspartate](n-1) + L-4-(L-arginin-2-N-yl)aspartate</text>
        <dbReference type="Rhea" id="RHEA:12845"/>
        <dbReference type="Rhea" id="RHEA-COMP:13728"/>
        <dbReference type="Rhea" id="RHEA-COMP:13734"/>
        <dbReference type="ChEBI" id="CHEBI:15377"/>
        <dbReference type="ChEBI" id="CHEBI:137986"/>
        <dbReference type="ChEBI" id="CHEBI:137991"/>
        <dbReference type="EC" id="3.4.15.6"/>
    </reaction>
</comment>
<dbReference type="AlphaFoldDB" id="A0A934VPX4"/>
<keyword evidence="8" id="KW-0720">Serine protease</keyword>
<dbReference type="EC" id="3.4.15.6" evidence="4"/>
<evidence type="ECO:0000256" key="8">
    <source>
        <dbReference type="ARBA" id="ARBA00022825"/>
    </source>
</evidence>
<evidence type="ECO:0000256" key="4">
    <source>
        <dbReference type="ARBA" id="ARBA00013115"/>
    </source>
</evidence>
<dbReference type="CDD" id="cd03145">
    <property type="entry name" value="GAT1_cyanophycinase"/>
    <property type="match status" value="1"/>
</dbReference>
<dbReference type="GO" id="GO:0006508">
    <property type="term" value="P:proteolysis"/>
    <property type="evidence" value="ECO:0007669"/>
    <property type="project" value="UniProtKB-KW"/>
</dbReference>
<dbReference type="InterPro" id="IPR011811">
    <property type="entry name" value="Peptidase_S51_cyanophycinase"/>
</dbReference>
<evidence type="ECO:0000256" key="1">
    <source>
        <dbReference type="ARBA" id="ARBA00001092"/>
    </source>
</evidence>
<evidence type="ECO:0000256" key="9">
    <source>
        <dbReference type="SAM" id="SignalP"/>
    </source>
</evidence>
<comment type="similarity">
    <text evidence="3">Belongs to the peptidase S51 family.</text>
</comment>
<dbReference type="GO" id="GO:0004180">
    <property type="term" value="F:carboxypeptidase activity"/>
    <property type="evidence" value="ECO:0007669"/>
    <property type="project" value="UniProtKB-KW"/>
</dbReference>
<keyword evidence="10" id="KW-0121">Carboxypeptidase</keyword>
<evidence type="ECO:0000313" key="11">
    <source>
        <dbReference type="Proteomes" id="UP000617628"/>
    </source>
</evidence>
<dbReference type="GO" id="GO:0008236">
    <property type="term" value="F:serine-type peptidase activity"/>
    <property type="evidence" value="ECO:0007669"/>
    <property type="project" value="UniProtKB-KW"/>
</dbReference>
<keyword evidence="7 10" id="KW-0378">Hydrolase</keyword>
<keyword evidence="6" id="KW-0645">Protease</keyword>
<dbReference type="EMBL" id="JAENIL010000005">
    <property type="protein sequence ID" value="MBK1875978.1"/>
    <property type="molecule type" value="Genomic_DNA"/>
</dbReference>
<gene>
    <name evidence="10" type="ORF">JIN87_03800</name>
</gene>
<dbReference type="PANTHER" id="PTHR36175">
    <property type="entry name" value="CYANOPHYCINASE"/>
    <property type="match status" value="1"/>
</dbReference>
<dbReference type="Gene3D" id="3.40.50.880">
    <property type="match status" value="1"/>
</dbReference>
<dbReference type="PANTHER" id="PTHR36175:SF1">
    <property type="entry name" value="CYANOPHYCINASE"/>
    <property type="match status" value="1"/>
</dbReference>
<protein>
    <recommendedName>
        <fullName evidence="5">Cyanophycinase</fullName>
        <ecNumber evidence="4">3.4.15.6</ecNumber>
    </recommendedName>
</protein>
<evidence type="ECO:0000313" key="10">
    <source>
        <dbReference type="EMBL" id="MBK1875978.1"/>
    </source>
</evidence>
<dbReference type="NCBIfam" id="TIGR02069">
    <property type="entry name" value="cyanophycinase"/>
    <property type="match status" value="1"/>
</dbReference>
<dbReference type="Proteomes" id="UP000617628">
    <property type="component" value="Unassembled WGS sequence"/>
</dbReference>
<feature type="chain" id="PRO_5037320471" description="Cyanophycinase" evidence="9">
    <location>
        <begin position="24"/>
        <end position="418"/>
    </location>
</feature>
<proteinExistence type="inferred from homology"/>
<dbReference type="RefSeq" id="WP_200354194.1">
    <property type="nucleotide sequence ID" value="NZ_JAENIL010000005.1"/>
</dbReference>
<name>A0A934VPX4_9BACT</name>
<evidence type="ECO:0000256" key="5">
    <source>
        <dbReference type="ARBA" id="ARBA00015719"/>
    </source>
</evidence>
<evidence type="ECO:0000256" key="2">
    <source>
        <dbReference type="ARBA" id="ARBA00002039"/>
    </source>
</evidence>
<accession>A0A934VPX4</accession>
<keyword evidence="9" id="KW-0732">Signal</keyword>
<keyword evidence="11" id="KW-1185">Reference proteome</keyword>
<organism evidence="10 11">
    <name type="scientific">Pelagicoccus mobilis</name>
    <dbReference type="NCBI Taxonomy" id="415221"/>
    <lineage>
        <taxon>Bacteria</taxon>
        <taxon>Pseudomonadati</taxon>
        <taxon>Verrucomicrobiota</taxon>
        <taxon>Opitutia</taxon>
        <taxon>Puniceicoccales</taxon>
        <taxon>Pelagicoccaceae</taxon>
        <taxon>Pelagicoccus</taxon>
    </lineage>
</organism>
<sequence>MLIRVLINSLTLLALISGQNACAQVTSSPNGKLMIVGGGLRASNQEIYQSFIAHAKEGKFGIIPAASGKPSQAAKTFADTLARYGVDRDRIQIIPIAIRDDSTTNDIDESKWNKNAWESELAEQVASCSAIWFTGGDQSRIMQALTDKAGSASPALTAVRTIYQDGGIIGGTSAGAAIQSETMILGGTSQQAFDHGTLTEYPGMESQENGPLVLGDGLGFFPHGIIDQHFDRKARLGRLIVALLDNPSKQKVGYGIDEDTALLFDASNQTGLVLGSGTVVKIDTQNAARSEEELGNVRISVLGPGDRIAFTNDAISINSGKKKIGSEYLELQQTHVSSLFSPYSGRLEEVLGFLLLDNSSTKELETRIPMETGGERTITFQQDEDTSGYWGYLDGQLDSYSVLNVALSISPPPNVEKK</sequence>
<dbReference type="GO" id="GO:0008241">
    <property type="term" value="F:peptidyl-dipeptidase activity"/>
    <property type="evidence" value="ECO:0007669"/>
    <property type="project" value="UniProtKB-EC"/>
</dbReference>
<feature type="signal peptide" evidence="9">
    <location>
        <begin position="1"/>
        <end position="23"/>
    </location>
</feature>
<comment type="function">
    <text evidence="2">Exopeptidase that catalyzes the hydrolytic cleavage of multi-L-arginyl-poly-L-aspartic acid (cyanophycin; a water-insoluble reserve polymer) into aspartate-arginine dipeptides.</text>
</comment>
<evidence type="ECO:0000256" key="3">
    <source>
        <dbReference type="ARBA" id="ARBA00006534"/>
    </source>
</evidence>
<dbReference type="InterPro" id="IPR029062">
    <property type="entry name" value="Class_I_gatase-like"/>
</dbReference>
<comment type="caution">
    <text evidence="10">The sequence shown here is derived from an EMBL/GenBank/DDBJ whole genome shotgun (WGS) entry which is preliminary data.</text>
</comment>